<feature type="domain" description="SH3" evidence="5">
    <location>
        <begin position="186"/>
        <end position="249"/>
    </location>
</feature>
<keyword evidence="4" id="KW-0472">Membrane</keyword>
<dbReference type="InterPro" id="IPR036028">
    <property type="entry name" value="SH3-like_dom_sf"/>
</dbReference>
<evidence type="ECO:0000256" key="2">
    <source>
        <dbReference type="PROSITE-ProRule" id="PRU00192"/>
    </source>
</evidence>
<organism evidence="6 7">
    <name type="scientific">Sphaerobolus stellatus (strain SS14)</name>
    <dbReference type="NCBI Taxonomy" id="990650"/>
    <lineage>
        <taxon>Eukaryota</taxon>
        <taxon>Fungi</taxon>
        <taxon>Dikarya</taxon>
        <taxon>Basidiomycota</taxon>
        <taxon>Agaricomycotina</taxon>
        <taxon>Agaricomycetes</taxon>
        <taxon>Phallomycetidae</taxon>
        <taxon>Geastrales</taxon>
        <taxon>Sphaerobolaceae</taxon>
        <taxon>Sphaerobolus</taxon>
    </lineage>
</organism>
<evidence type="ECO:0000313" key="7">
    <source>
        <dbReference type="Proteomes" id="UP000054279"/>
    </source>
</evidence>
<feature type="transmembrane region" description="Helical" evidence="4">
    <location>
        <begin position="49"/>
        <end position="68"/>
    </location>
</feature>
<dbReference type="InterPro" id="IPR001452">
    <property type="entry name" value="SH3_domain"/>
</dbReference>
<dbReference type="PROSITE" id="PS50002">
    <property type="entry name" value="SH3"/>
    <property type="match status" value="1"/>
</dbReference>
<dbReference type="HOGENOM" id="CLU_883115_0_0_1"/>
<keyword evidence="7" id="KW-1185">Reference proteome</keyword>
<keyword evidence="4" id="KW-0812">Transmembrane</keyword>
<name>A0A0C9VBF9_SPHS4</name>
<dbReference type="EMBL" id="KN837118">
    <property type="protein sequence ID" value="KIJ44304.1"/>
    <property type="molecule type" value="Genomic_DNA"/>
</dbReference>
<dbReference type="SUPFAM" id="SSF50044">
    <property type="entry name" value="SH3-domain"/>
    <property type="match status" value="1"/>
</dbReference>
<evidence type="ECO:0000259" key="5">
    <source>
        <dbReference type="PROSITE" id="PS50002"/>
    </source>
</evidence>
<feature type="region of interest" description="Disordered" evidence="3">
    <location>
        <begin position="250"/>
        <end position="269"/>
    </location>
</feature>
<protein>
    <recommendedName>
        <fullName evidence="5">SH3 domain-containing protein</fullName>
    </recommendedName>
</protein>
<proteinExistence type="predicted"/>
<dbReference type="SMART" id="SM00326">
    <property type="entry name" value="SH3"/>
    <property type="match status" value="1"/>
</dbReference>
<sequence>MAPSAQSFRLHAERRLARHYSAKRSLLFERDPSDSNSQPPVATLPHGTATLVGIVVVLSCFVLCFAAWRIYVYRSKKNAADSRRSQHEGLYDAVEEEIKRRSSNSSEVAIPQPAMTRERNPAEIRINLGYEPKVMYVAPPQKISSKAPPSTLQIKPPVDFDGPKALISPRTIASIAPKLPPMPSARLPRLVVVESSFQTTLHDELTIKVGETLRLLEEYEDEWCLVQRVGSRNAEKGVVPRFCVVDKPDMPSTRRGAHVPQLSSSSIMI</sequence>
<dbReference type="Pfam" id="PF14604">
    <property type="entry name" value="SH3_9"/>
    <property type="match status" value="1"/>
</dbReference>
<evidence type="ECO:0000313" key="6">
    <source>
        <dbReference type="EMBL" id="KIJ44304.1"/>
    </source>
</evidence>
<reference evidence="6 7" key="1">
    <citation type="submission" date="2014-06" db="EMBL/GenBank/DDBJ databases">
        <title>Evolutionary Origins and Diversification of the Mycorrhizal Mutualists.</title>
        <authorList>
            <consortium name="DOE Joint Genome Institute"/>
            <consortium name="Mycorrhizal Genomics Consortium"/>
            <person name="Kohler A."/>
            <person name="Kuo A."/>
            <person name="Nagy L.G."/>
            <person name="Floudas D."/>
            <person name="Copeland A."/>
            <person name="Barry K.W."/>
            <person name="Cichocki N."/>
            <person name="Veneault-Fourrey C."/>
            <person name="LaButti K."/>
            <person name="Lindquist E.A."/>
            <person name="Lipzen A."/>
            <person name="Lundell T."/>
            <person name="Morin E."/>
            <person name="Murat C."/>
            <person name="Riley R."/>
            <person name="Ohm R."/>
            <person name="Sun H."/>
            <person name="Tunlid A."/>
            <person name="Henrissat B."/>
            <person name="Grigoriev I.V."/>
            <person name="Hibbett D.S."/>
            <person name="Martin F."/>
        </authorList>
    </citation>
    <scope>NUCLEOTIDE SEQUENCE [LARGE SCALE GENOMIC DNA]</scope>
    <source>
        <strain evidence="6 7">SS14</strain>
    </source>
</reference>
<keyword evidence="1 2" id="KW-0728">SH3 domain</keyword>
<dbReference type="AlphaFoldDB" id="A0A0C9VBF9"/>
<evidence type="ECO:0000256" key="4">
    <source>
        <dbReference type="SAM" id="Phobius"/>
    </source>
</evidence>
<evidence type="ECO:0000256" key="3">
    <source>
        <dbReference type="SAM" id="MobiDB-lite"/>
    </source>
</evidence>
<dbReference type="Gene3D" id="2.30.30.40">
    <property type="entry name" value="SH3 Domains"/>
    <property type="match status" value="1"/>
</dbReference>
<accession>A0A0C9VBF9</accession>
<evidence type="ECO:0000256" key="1">
    <source>
        <dbReference type="ARBA" id="ARBA00022443"/>
    </source>
</evidence>
<keyword evidence="4" id="KW-1133">Transmembrane helix</keyword>
<dbReference type="OrthoDB" id="5340910at2759"/>
<gene>
    <name evidence="6" type="ORF">M422DRAFT_252311</name>
</gene>
<dbReference type="Proteomes" id="UP000054279">
    <property type="component" value="Unassembled WGS sequence"/>
</dbReference>